<evidence type="ECO:0000256" key="1">
    <source>
        <dbReference type="ARBA" id="ARBA00022603"/>
    </source>
</evidence>
<dbReference type="GO" id="GO:0003677">
    <property type="term" value="F:DNA binding"/>
    <property type="evidence" value="ECO:0007669"/>
    <property type="project" value="TreeGrafter"/>
</dbReference>
<feature type="active site" evidence="5">
    <location>
        <position position="99"/>
    </location>
</feature>
<dbReference type="InterPro" id="IPR029063">
    <property type="entry name" value="SAM-dependent_MTases_sf"/>
</dbReference>
<dbReference type="Gene3D" id="3.40.50.150">
    <property type="entry name" value="Vaccinia Virus protein VP39"/>
    <property type="match status" value="1"/>
</dbReference>
<keyword evidence="2 5" id="KW-0808">Transferase</keyword>
<proteinExistence type="inferred from homology"/>
<dbReference type="InterPro" id="IPR031303">
    <property type="entry name" value="C5_meth_CS"/>
</dbReference>
<dbReference type="GO" id="GO:0044027">
    <property type="term" value="P:negative regulation of gene expression via chromosomal CpG island methylation"/>
    <property type="evidence" value="ECO:0007669"/>
    <property type="project" value="TreeGrafter"/>
</dbReference>
<dbReference type="InterPro" id="IPR018117">
    <property type="entry name" value="C5_DNA_meth_AS"/>
</dbReference>
<comment type="catalytic activity">
    <reaction evidence="7">
        <text>a 2'-deoxycytidine in DNA + S-adenosyl-L-methionine = a 5-methyl-2'-deoxycytidine in DNA + S-adenosyl-L-homocysteine + H(+)</text>
        <dbReference type="Rhea" id="RHEA:13681"/>
        <dbReference type="Rhea" id="RHEA-COMP:11369"/>
        <dbReference type="Rhea" id="RHEA-COMP:11370"/>
        <dbReference type="ChEBI" id="CHEBI:15378"/>
        <dbReference type="ChEBI" id="CHEBI:57856"/>
        <dbReference type="ChEBI" id="CHEBI:59789"/>
        <dbReference type="ChEBI" id="CHEBI:85452"/>
        <dbReference type="ChEBI" id="CHEBI:85454"/>
        <dbReference type="EC" id="2.1.1.37"/>
    </reaction>
</comment>
<reference evidence="8 9" key="2">
    <citation type="submission" date="2020-04" db="EMBL/GenBank/DDBJ databases">
        <authorList>
            <person name="Fomenkov A."/>
            <person name="Anton B.P."/>
            <person name="Roberts R.J."/>
        </authorList>
    </citation>
    <scope>NUCLEOTIDE SEQUENCE [LARGE SCALE GENOMIC DNA]</scope>
    <source>
        <strain evidence="8 9">CCAP 1403/13f</strain>
    </source>
</reference>
<name>A0A6H2BYX8_DOLFA</name>
<evidence type="ECO:0000256" key="4">
    <source>
        <dbReference type="ARBA" id="ARBA00022747"/>
    </source>
</evidence>
<dbReference type="NCBIfam" id="TIGR00675">
    <property type="entry name" value="dcm"/>
    <property type="match status" value="1"/>
</dbReference>
<dbReference type="PROSITE" id="PS00095">
    <property type="entry name" value="C5_MTASE_2"/>
    <property type="match status" value="1"/>
</dbReference>
<dbReference type="InterPro" id="IPR001525">
    <property type="entry name" value="C5_MeTfrase"/>
</dbReference>
<evidence type="ECO:0000256" key="3">
    <source>
        <dbReference type="ARBA" id="ARBA00022691"/>
    </source>
</evidence>
<organism evidence="8 9">
    <name type="scientific">Dolichospermum flos-aquae CCAP 1403/13F</name>
    <dbReference type="NCBI Taxonomy" id="315271"/>
    <lineage>
        <taxon>Bacteria</taxon>
        <taxon>Bacillati</taxon>
        <taxon>Cyanobacteriota</taxon>
        <taxon>Cyanophyceae</taxon>
        <taxon>Nostocales</taxon>
        <taxon>Aphanizomenonaceae</taxon>
        <taxon>Dolichospermum</taxon>
    </lineage>
</organism>
<sequence>MKSIFSPISKQVELPLKLVTHQKQFTFIDLFAGIGGFRIALDKLGGQCLGYSEIDKQAIKVYQQNFISYFNKHEIELGDITKISQLPHSVDIIVGGVPCQPWSVAGCLRGFEDKRGKLWFDVIRLVNKNQPKGFIFENVSGLASPKNRDNLELILNELANTGYCVKWKVLNAYDFGLPQNRDRVFIVGIRRDIERCQEYKFPKPLNIHPKVLDILDELKNINFVEKVKLDANTLFKGVIPPSRTRFQKDDELNDFFIFSDLRNGHTTIHSWDIINTSDREKMICLTLLKYRRSKKYGDKDGNPLSFDNFREIIIDIGINELNILVKKGIFRLTSDHKYEFVNSKNMTGINNIYRIILPTAEIFPTLTATGSKDYIATVSIHANHPQEYKNLFLEKIYQPQKYIPITAKHACKLQGFPLNFEYHKKDEVAKKQFGNAVPVPVVEYVAKELLRVLDI</sequence>
<dbReference type="PRINTS" id="PR00105">
    <property type="entry name" value="C5METTRFRASE"/>
</dbReference>
<dbReference type="EMBL" id="CP051206">
    <property type="protein sequence ID" value="QJB44447.1"/>
    <property type="molecule type" value="Genomic_DNA"/>
</dbReference>
<gene>
    <name evidence="8" type="ORF">HGD76_09955</name>
</gene>
<evidence type="ECO:0000256" key="5">
    <source>
        <dbReference type="PROSITE-ProRule" id="PRU01016"/>
    </source>
</evidence>
<evidence type="ECO:0000256" key="2">
    <source>
        <dbReference type="ARBA" id="ARBA00022679"/>
    </source>
</evidence>
<evidence type="ECO:0000256" key="6">
    <source>
        <dbReference type="RuleBase" id="RU000416"/>
    </source>
</evidence>
<dbReference type="AlphaFoldDB" id="A0A6H2BYX8"/>
<dbReference type="Pfam" id="PF00145">
    <property type="entry name" value="DNA_methylase"/>
    <property type="match status" value="1"/>
</dbReference>
<dbReference type="PROSITE" id="PS00094">
    <property type="entry name" value="C5_MTASE_1"/>
    <property type="match status" value="1"/>
</dbReference>
<dbReference type="PANTHER" id="PTHR10629">
    <property type="entry name" value="CYTOSINE-SPECIFIC METHYLTRANSFERASE"/>
    <property type="match status" value="1"/>
</dbReference>
<reference evidence="8 9" key="1">
    <citation type="submission" date="2020-04" db="EMBL/GenBank/DDBJ databases">
        <title>Genome-Wide Identification of 5-Methylcytosine Sites in Bacterial Genomes By High-Throughput Sequencing of MspJI Restriction Fragments.</title>
        <authorList>
            <person name="Wu V."/>
        </authorList>
    </citation>
    <scope>NUCLEOTIDE SEQUENCE [LARGE SCALE GENOMIC DNA]</scope>
    <source>
        <strain evidence="8 9">CCAP 1403/13f</strain>
    </source>
</reference>
<dbReference type="InterPro" id="IPR050390">
    <property type="entry name" value="C5-Methyltransferase"/>
</dbReference>
<keyword evidence="3 5" id="KW-0949">S-adenosyl-L-methionine</keyword>
<dbReference type="Gene3D" id="3.90.120.10">
    <property type="entry name" value="DNA Methylase, subunit A, domain 2"/>
    <property type="match status" value="1"/>
</dbReference>
<dbReference type="KEGG" id="dfs:HGD76_09955"/>
<dbReference type="GO" id="GO:0003886">
    <property type="term" value="F:DNA (cytosine-5-)-methyltransferase activity"/>
    <property type="evidence" value="ECO:0007669"/>
    <property type="project" value="UniProtKB-EC"/>
</dbReference>
<dbReference type="EC" id="2.1.1.37" evidence="7"/>
<dbReference type="GO" id="GO:0032259">
    <property type="term" value="P:methylation"/>
    <property type="evidence" value="ECO:0007669"/>
    <property type="project" value="UniProtKB-KW"/>
</dbReference>
<dbReference type="Proteomes" id="UP000502433">
    <property type="component" value="Chromosome"/>
</dbReference>
<dbReference type="CDD" id="cd00315">
    <property type="entry name" value="Cyt_C5_DNA_methylase"/>
    <property type="match status" value="1"/>
</dbReference>
<dbReference type="RefSeq" id="WP_168695672.1">
    <property type="nucleotide sequence ID" value="NZ_CP051206.1"/>
</dbReference>
<dbReference type="PROSITE" id="PS51679">
    <property type="entry name" value="SAM_MT_C5"/>
    <property type="match status" value="1"/>
</dbReference>
<accession>A0A6H2BYX8</accession>
<dbReference type="SUPFAM" id="SSF53335">
    <property type="entry name" value="S-adenosyl-L-methionine-dependent methyltransferases"/>
    <property type="match status" value="1"/>
</dbReference>
<comment type="similarity">
    <text evidence="5 6">Belongs to the class I-like SAM-binding methyltransferase superfamily. C5-methyltransferase family.</text>
</comment>
<evidence type="ECO:0000313" key="8">
    <source>
        <dbReference type="EMBL" id="QJB44447.1"/>
    </source>
</evidence>
<evidence type="ECO:0000256" key="7">
    <source>
        <dbReference type="RuleBase" id="RU000417"/>
    </source>
</evidence>
<keyword evidence="1 5" id="KW-0489">Methyltransferase</keyword>
<dbReference type="PANTHER" id="PTHR10629:SF52">
    <property type="entry name" value="DNA (CYTOSINE-5)-METHYLTRANSFERASE 1"/>
    <property type="match status" value="1"/>
</dbReference>
<keyword evidence="4" id="KW-0680">Restriction system</keyword>
<dbReference type="GO" id="GO:0009307">
    <property type="term" value="P:DNA restriction-modification system"/>
    <property type="evidence" value="ECO:0007669"/>
    <property type="project" value="UniProtKB-KW"/>
</dbReference>
<protein>
    <recommendedName>
        <fullName evidence="7">Cytosine-specific methyltransferase</fullName>
        <ecNumber evidence="7">2.1.1.37</ecNumber>
    </recommendedName>
</protein>
<evidence type="ECO:0000313" key="9">
    <source>
        <dbReference type="Proteomes" id="UP000502433"/>
    </source>
</evidence>